<proteinExistence type="predicted"/>
<keyword evidence="3" id="KW-1185">Reference proteome</keyword>
<keyword evidence="1" id="KW-0472">Membrane</keyword>
<sequence length="31" mass="3794">MINFESSHGFFKVYLCSFFFYLAIFTILLFF</sequence>
<dbReference type="EMBL" id="OV725083">
    <property type="protein sequence ID" value="CAH1408105.1"/>
    <property type="molecule type" value="Genomic_DNA"/>
</dbReference>
<protein>
    <submittedName>
        <fullName evidence="2">Uncharacterized protein</fullName>
    </submittedName>
</protein>
<organism evidence="2 3">
    <name type="scientific">Nezara viridula</name>
    <name type="common">Southern green stink bug</name>
    <name type="synonym">Cimex viridulus</name>
    <dbReference type="NCBI Taxonomy" id="85310"/>
    <lineage>
        <taxon>Eukaryota</taxon>
        <taxon>Metazoa</taxon>
        <taxon>Ecdysozoa</taxon>
        <taxon>Arthropoda</taxon>
        <taxon>Hexapoda</taxon>
        <taxon>Insecta</taxon>
        <taxon>Pterygota</taxon>
        <taxon>Neoptera</taxon>
        <taxon>Paraneoptera</taxon>
        <taxon>Hemiptera</taxon>
        <taxon>Heteroptera</taxon>
        <taxon>Panheteroptera</taxon>
        <taxon>Pentatomomorpha</taxon>
        <taxon>Pentatomoidea</taxon>
        <taxon>Pentatomidae</taxon>
        <taxon>Pentatominae</taxon>
        <taxon>Nezara</taxon>
    </lineage>
</organism>
<feature type="transmembrane region" description="Helical" evidence="1">
    <location>
        <begin position="12"/>
        <end position="30"/>
    </location>
</feature>
<reference evidence="2" key="1">
    <citation type="submission" date="2022-01" db="EMBL/GenBank/DDBJ databases">
        <authorList>
            <person name="King R."/>
        </authorList>
    </citation>
    <scope>NUCLEOTIDE SEQUENCE</scope>
</reference>
<keyword evidence="1" id="KW-1133">Transmembrane helix</keyword>
<evidence type="ECO:0000256" key="1">
    <source>
        <dbReference type="SAM" id="Phobius"/>
    </source>
</evidence>
<accession>A0A9P0HTP0</accession>
<keyword evidence="1" id="KW-0812">Transmembrane</keyword>
<dbReference type="Proteomes" id="UP001152798">
    <property type="component" value="Chromosome 7"/>
</dbReference>
<evidence type="ECO:0000313" key="3">
    <source>
        <dbReference type="Proteomes" id="UP001152798"/>
    </source>
</evidence>
<gene>
    <name evidence="2" type="ORF">NEZAVI_LOCUS15697</name>
</gene>
<evidence type="ECO:0000313" key="2">
    <source>
        <dbReference type="EMBL" id="CAH1408105.1"/>
    </source>
</evidence>
<dbReference type="AlphaFoldDB" id="A0A9P0HTP0"/>
<name>A0A9P0HTP0_NEZVI</name>